<dbReference type="InterPro" id="IPR008942">
    <property type="entry name" value="ENTH_VHS"/>
</dbReference>
<feature type="compositionally biased region" description="Polar residues" evidence="6">
    <location>
        <begin position="350"/>
        <end position="375"/>
    </location>
</feature>
<dbReference type="AlphaFoldDB" id="A0AAW1N5C7"/>
<keyword evidence="4" id="KW-0653">Protein transport</keyword>
<dbReference type="GO" id="GO:0043328">
    <property type="term" value="P:protein transport to vacuole involved in ubiquitin-dependent protein catabolic process via the multivesicular body sorting pathway"/>
    <property type="evidence" value="ECO:0007669"/>
    <property type="project" value="InterPro"/>
</dbReference>
<comment type="subcellular location">
    <subcellularLocation>
        <location evidence="1">Membrane</location>
        <topology evidence="1">Peripheral membrane protein</topology>
    </subcellularLocation>
</comment>
<evidence type="ECO:0000313" key="10">
    <source>
        <dbReference type="Proteomes" id="UP001443914"/>
    </source>
</evidence>
<dbReference type="PANTHER" id="PTHR45898">
    <property type="entry name" value="TOM1-LIKE PROTEIN"/>
    <property type="match status" value="1"/>
</dbReference>
<feature type="region of interest" description="Disordered" evidence="6">
    <location>
        <begin position="655"/>
        <end position="674"/>
    </location>
</feature>
<dbReference type="GO" id="GO:0016020">
    <property type="term" value="C:membrane"/>
    <property type="evidence" value="ECO:0007669"/>
    <property type="project" value="UniProtKB-SubCell"/>
</dbReference>
<feature type="compositionally biased region" description="Polar residues" evidence="6">
    <location>
        <begin position="291"/>
        <end position="304"/>
    </location>
</feature>
<dbReference type="CDD" id="cd14231">
    <property type="entry name" value="GAT_GGA-like_plant"/>
    <property type="match status" value="1"/>
</dbReference>
<proteinExistence type="inferred from homology"/>
<gene>
    <name evidence="9" type="ORF">RND81_01G026400</name>
</gene>
<dbReference type="EMBL" id="JBDFQZ010000001">
    <property type="protein sequence ID" value="KAK9755454.1"/>
    <property type="molecule type" value="Genomic_DNA"/>
</dbReference>
<evidence type="ECO:0000313" key="9">
    <source>
        <dbReference type="EMBL" id="KAK9755454.1"/>
    </source>
</evidence>
<dbReference type="PROSITE" id="PS50179">
    <property type="entry name" value="VHS"/>
    <property type="match status" value="1"/>
</dbReference>
<dbReference type="InterPro" id="IPR004152">
    <property type="entry name" value="GAT_dom"/>
</dbReference>
<feature type="region of interest" description="Disordered" evidence="6">
    <location>
        <begin position="443"/>
        <end position="487"/>
    </location>
</feature>
<evidence type="ECO:0000256" key="1">
    <source>
        <dbReference type="ARBA" id="ARBA00004170"/>
    </source>
</evidence>
<dbReference type="PANTHER" id="PTHR45898:SF2">
    <property type="entry name" value="TOM1-LIKE PROTEIN 6"/>
    <property type="match status" value="1"/>
</dbReference>
<dbReference type="SMART" id="SM00288">
    <property type="entry name" value="VHS"/>
    <property type="match status" value="1"/>
</dbReference>
<feature type="compositionally biased region" description="Low complexity" evidence="6">
    <location>
        <begin position="443"/>
        <end position="486"/>
    </location>
</feature>
<keyword evidence="5" id="KW-0472">Membrane</keyword>
<feature type="domain" description="VHS" evidence="7">
    <location>
        <begin position="22"/>
        <end position="152"/>
    </location>
</feature>
<dbReference type="Gene3D" id="1.20.58.160">
    <property type="match status" value="1"/>
</dbReference>
<dbReference type="SUPFAM" id="SSF89009">
    <property type="entry name" value="GAT-like domain"/>
    <property type="match status" value="1"/>
</dbReference>
<comment type="similarity">
    <text evidence="2">Belongs to the TOM1 family.</text>
</comment>
<dbReference type="GO" id="GO:0043130">
    <property type="term" value="F:ubiquitin binding"/>
    <property type="evidence" value="ECO:0007669"/>
    <property type="project" value="InterPro"/>
</dbReference>
<evidence type="ECO:0000256" key="6">
    <source>
        <dbReference type="SAM" id="MobiDB-lite"/>
    </source>
</evidence>
<dbReference type="CDD" id="cd03561">
    <property type="entry name" value="VHS"/>
    <property type="match status" value="1"/>
</dbReference>
<comment type="caution">
    <text evidence="9">The sequence shown here is derived from an EMBL/GenBank/DDBJ whole genome shotgun (WGS) entry which is preliminary data.</text>
</comment>
<dbReference type="Pfam" id="PF03127">
    <property type="entry name" value="GAT"/>
    <property type="match status" value="1"/>
</dbReference>
<keyword evidence="3" id="KW-0813">Transport</keyword>
<dbReference type="Pfam" id="PF00790">
    <property type="entry name" value="VHS"/>
    <property type="match status" value="1"/>
</dbReference>
<accession>A0AAW1N5C7</accession>
<feature type="compositionally biased region" description="Polar residues" evidence="6">
    <location>
        <begin position="600"/>
        <end position="628"/>
    </location>
</feature>
<dbReference type="Gene3D" id="1.25.40.90">
    <property type="match status" value="1"/>
</dbReference>
<dbReference type="PROSITE" id="PS50909">
    <property type="entry name" value="GAT"/>
    <property type="match status" value="1"/>
</dbReference>
<name>A0AAW1N5C7_SAPOF</name>
<dbReference type="GO" id="GO:0005737">
    <property type="term" value="C:cytoplasm"/>
    <property type="evidence" value="ECO:0007669"/>
    <property type="project" value="UniProtKB-ARBA"/>
</dbReference>
<feature type="region of interest" description="Disordered" evidence="6">
    <location>
        <begin position="549"/>
        <end position="576"/>
    </location>
</feature>
<keyword evidence="10" id="KW-1185">Reference proteome</keyword>
<feature type="compositionally biased region" description="Acidic residues" evidence="6">
    <location>
        <begin position="330"/>
        <end position="341"/>
    </location>
</feature>
<evidence type="ECO:0000256" key="5">
    <source>
        <dbReference type="ARBA" id="ARBA00023136"/>
    </source>
</evidence>
<dbReference type="GO" id="GO:0035091">
    <property type="term" value="F:phosphatidylinositol binding"/>
    <property type="evidence" value="ECO:0007669"/>
    <property type="project" value="InterPro"/>
</dbReference>
<dbReference type="InterPro" id="IPR044836">
    <property type="entry name" value="TOL_plant"/>
</dbReference>
<reference evidence="9" key="1">
    <citation type="submission" date="2024-03" db="EMBL/GenBank/DDBJ databases">
        <title>WGS assembly of Saponaria officinalis var. Norfolk2.</title>
        <authorList>
            <person name="Jenkins J."/>
            <person name="Shu S."/>
            <person name="Grimwood J."/>
            <person name="Barry K."/>
            <person name="Goodstein D."/>
            <person name="Schmutz J."/>
            <person name="Leebens-Mack J."/>
            <person name="Osbourn A."/>
        </authorList>
    </citation>
    <scope>NUCLEOTIDE SEQUENCE [LARGE SCALE GENOMIC DNA]</scope>
    <source>
        <strain evidence="9">JIC</strain>
    </source>
</reference>
<dbReference type="FunFam" id="1.25.40.90:FF:000028">
    <property type="entry name" value="TOM1-like protein 2"/>
    <property type="match status" value="1"/>
</dbReference>
<feature type="domain" description="GAT" evidence="8">
    <location>
        <begin position="191"/>
        <end position="279"/>
    </location>
</feature>
<evidence type="ECO:0000256" key="2">
    <source>
        <dbReference type="ARBA" id="ARBA00007708"/>
    </source>
</evidence>
<feature type="compositionally biased region" description="Polar residues" evidence="6">
    <location>
        <begin position="315"/>
        <end position="324"/>
    </location>
</feature>
<evidence type="ECO:0000256" key="4">
    <source>
        <dbReference type="ARBA" id="ARBA00022927"/>
    </source>
</evidence>
<dbReference type="Proteomes" id="UP001443914">
    <property type="component" value="Unassembled WGS sequence"/>
</dbReference>
<evidence type="ECO:0000259" key="8">
    <source>
        <dbReference type="PROSITE" id="PS50909"/>
    </source>
</evidence>
<evidence type="ECO:0000259" key="7">
    <source>
        <dbReference type="PROSITE" id="PS50179"/>
    </source>
</evidence>
<dbReference type="InterPro" id="IPR038425">
    <property type="entry name" value="GAT_sf"/>
</dbReference>
<feature type="region of interest" description="Disordered" evidence="6">
    <location>
        <begin position="272"/>
        <end position="375"/>
    </location>
</feature>
<protein>
    <submittedName>
        <fullName evidence="9">Uncharacterized protein</fullName>
    </submittedName>
</protein>
<feature type="region of interest" description="Disordered" evidence="6">
    <location>
        <begin position="600"/>
        <end position="636"/>
    </location>
</feature>
<evidence type="ECO:0000256" key="3">
    <source>
        <dbReference type="ARBA" id="ARBA00022448"/>
    </source>
</evidence>
<sequence>MIPSLSLSSSSSTSTTIRVDKATSELLVGPDWTMNMEICDLCNSNHCRMAKDLVKGVKRRLKHKNPRVQLLTLTLLETMVKNCGEYIHYQIAERKILDELVKIFKKKGDTHVRDKILTLLDSWQEAFGGPGGKYSQYFWACDELRRCGAKFPQRSPRSAPVITPPVTKVPQIGYGVTSDSSRRLNEALTTDVEGLSASTLESMRSTLELLNDMLKAVNYADRTAVKDEVITDLVDRCRANQKKLMQMITTTTDEVLLAQGLEMNDSLQSVHAKHDALASGNPLPDLGKRVSTPQSESVELNTEPSEAGDKHPTPNGKSRVSHASVTKDPTEEEEEETEDDFSLLSRRNGKTQSGPSQQSGASCITEDGPSSSGSSNALALIDIAAPATTTTTTTNVSKEQDLIDLLSLVLTTSPSETAETPISAPVPNTFESSFNSYVVPWAQSQSQPQPQPQQMASHLQSQYQPMQPQMQPQTLHGYSQYPSSTYPQPPWDVTSGYGNNQHLGSNPYMYSNYHASMNNGFAPISGAWSSQNVNDFQYRQYGNQQMYSNTQFSPNFSPTQTNGSLQHSNSFQNPSSVTGTLYSATKATTNDAFSIPMQGAQSPLQHTNSFPSKASNPSALNGTTPMTNGSGGIPSGNTPFIPSYRLFEDLNVLGSSEGKLKSGPYPQNMVAGPR</sequence>
<organism evidence="9 10">
    <name type="scientific">Saponaria officinalis</name>
    <name type="common">Common soapwort</name>
    <name type="synonym">Lychnis saponaria</name>
    <dbReference type="NCBI Taxonomy" id="3572"/>
    <lineage>
        <taxon>Eukaryota</taxon>
        <taxon>Viridiplantae</taxon>
        <taxon>Streptophyta</taxon>
        <taxon>Embryophyta</taxon>
        <taxon>Tracheophyta</taxon>
        <taxon>Spermatophyta</taxon>
        <taxon>Magnoliopsida</taxon>
        <taxon>eudicotyledons</taxon>
        <taxon>Gunneridae</taxon>
        <taxon>Pentapetalae</taxon>
        <taxon>Caryophyllales</taxon>
        <taxon>Caryophyllaceae</taxon>
        <taxon>Caryophylleae</taxon>
        <taxon>Saponaria</taxon>
    </lineage>
</organism>
<dbReference type="InterPro" id="IPR002014">
    <property type="entry name" value="VHS_dom"/>
</dbReference>
<dbReference type="SUPFAM" id="SSF48464">
    <property type="entry name" value="ENTH/VHS domain"/>
    <property type="match status" value="1"/>
</dbReference>